<proteinExistence type="predicted"/>
<accession>A0A9P7AVE8</accession>
<reference evidence="2" key="1">
    <citation type="submission" date="2019-07" db="EMBL/GenBank/DDBJ databases">
        <title>Hyphodiscus hymeniophilus genome sequencing and assembly.</title>
        <authorList>
            <person name="Kramer G."/>
            <person name="Nodwell J."/>
        </authorList>
    </citation>
    <scope>NUCLEOTIDE SEQUENCE</scope>
    <source>
        <strain evidence="2">ATCC 34498</strain>
    </source>
</reference>
<sequence length="145" mass="17537">MIHWIRYHAVDRNMQFKAMIEPFFQQFPERRAHATHQILTSRYYRDNDRPELDEHGNWGFYAEGKEKGKLRMVKSKVRDRQTEEGQEIDFPYTLVDKWPRRVLEYQWLSPILEEDRERAKRILAGDDPSDPMGSPRKRASNRCEL</sequence>
<gene>
    <name evidence="2" type="ORF">D0Z07_6847</name>
</gene>
<name>A0A9P7AVE8_9HELO</name>
<dbReference type="Proteomes" id="UP000785200">
    <property type="component" value="Unassembled WGS sequence"/>
</dbReference>
<evidence type="ECO:0000256" key="1">
    <source>
        <dbReference type="SAM" id="MobiDB-lite"/>
    </source>
</evidence>
<dbReference type="EMBL" id="VNKQ01000012">
    <property type="protein sequence ID" value="KAG0647623.1"/>
    <property type="molecule type" value="Genomic_DNA"/>
</dbReference>
<evidence type="ECO:0000313" key="2">
    <source>
        <dbReference type="EMBL" id="KAG0647623.1"/>
    </source>
</evidence>
<organism evidence="2 3">
    <name type="scientific">Hyphodiscus hymeniophilus</name>
    <dbReference type="NCBI Taxonomy" id="353542"/>
    <lineage>
        <taxon>Eukaryota</taxon>
        <taxon>Fungi</taxon>
        <taxon>Dikarya</taxon>
        <taxon>Ascomycota</taxon>
        <taxon>Pezizomycotina</taxon>
        <taxon>Leotiomycetes</taxon>
        <taxon>Helotiales</taxon>
        <taxon>Hyphodiscaceae</taxon>
        <taxon>Hyphodiscus</taxon>
    </lineage>
</organism>
<dbReference type="OrthoDB" id="3921745at2759"/>
<protein>
    <submittedName>
        <fullName evidence="2">Uncharacterized protein</fullName>
    </submittedName>
</protein>
<feature type="compositionally biased region" description="Basic residues" evidence="1">
    <location>
        <begin position="135"/>
        <end position="145"/>
    </location>
</feature>
<comment type="caution">
    <text evidence="2">The sequence shown here is derived from an EMBL/GenBank/DDBJ whole genome shotgun (WGS) entry which is preliminary data.</text>
</comment>
<evidence type="ECO:0000313" key="3">
    <source>
        <dbReference type="Proteomes" id="UP000785200"/>
    </source>
</evidence>
<keyword evidence="3" id="KW-1185">Reference proteome</keyword>
<dbReference type="AlphaFoldDB" id="A0A9P7AVE8"/>
<feature type="region of interest" description="Disordered" evidence="1">
    <location>
        <begin position="120"/>
        <end position="145"/>
    </location>
</feature>